<evidence type="ECO:0000313" key="2">
    <source>
        <dbReference type="EMBL" id="PPS12401.1"/>
    </source>
</evidence>
<dbReference type="AlphaFoldDB" id="A0A2P5YA40"/>
<organism evidence="2 3">
    <name type="scientific">Gossypium barbadense</name>
    <name type="common">Sea Island cotton</name>
    <name type="synonym">Hibiscus barbadensis</name>
    <dbReference type="NCBI Taxonomy" id="3634"/>
    <lineage>
        <taxon>Eukaryota</taxon>
        <taxon>Viridiplantae</taxon>
        <taxon>Streptophyta</taxon>
        <taxon>Embryophyta</taxon>
        <taxon>Tracheophyta</taxon>
        <taxon>Spermatophyta</taxon>
        <taxon>Magnoliopsida</taxon>
        <taxon>eudicotyledons</taxon>
        <taxon>Gunneridae</taxon>
        <taxon>Pentapetalae</taxon>
        <taxon>rosids</taxon>
        <taxon>malvids</taxon>
        <taxon>Malvales</taxon>
        <taxon>Malvaceae</taxon>
        <taxon>Malvoideae</taxon>
        <taxon>Gossypium</taxon>
    </lineage>
</organism>
<protein>
    <submittedName>
        <fullName evidence="2">Uncharacterized protein</fullName>
    </submittedName>
</protein>
<proteinExistence type="predicted"/>
<evidence type="ECO:0000256" key="1">
    <source>
        <dbReference type="SAM" id="MobiDB-lite"/>
    </source>
</evidence>
<sequence>MKLVDDEDVETMITLYCGNWSNKNEPIHLFVELAGMEQNKDLTAYGEEHGAQESCMVAPISYVNSDSTIRGIYIDFNVTPDIDVVGDDGYDSSDSCDQEVNSDSDSDVDEILDDIDDKDMNDDVNINASSVENQIRHIVIHNNPGHTSRS</sequence>
<name>A0A2P5YA40_GOSBA</name>
<reference evidence="2 3" key="1">
    <citation type="submission" date="2015-01" db="EMBL/GenBank/DDBJ databases">
        <title>Genome of allotetraploid Gossypium barbadense reveals genomic plasticity and fiber elongation in cotton evolution.</title>
        <authorList>
            <person name="Chen X."/>
            <person name="Liu X."/>
            <person name="Zhao B."/>
            <person name="Zheng H."/>
            <person name="Hu Y."/>
            <person name="Lu G."/>
            <person name="Yang C."/>
            <person name="Chen J."/>
            <person name="Shan C."/>
            <person name="Zhang L."/>
            <person name="Zhou Y."/>
            <person name="Wang L."/>
            <person name="Guo W."/>
            <person name="Bai Y."/>
            <person name="Ruan J."/>
            <person name="Shangguan X."/>
            <person name="Mao Y."/>
            <person name="Jiang J."/>
            <person name="Zhu Y."/>
            <person name="Lei J."/>
            <person name="Kang H."/>
            <person name="Chen S."/>
            <person name="He X."/>
            <person name="Wang R."/>
            <person name="Wang Y."/>
            <person name="Chen J."/>
            <person name="Wang L."/>
            <person name="Yu S."/>
            <person name="Wang B."/>
            <person name="Wei J."/>
            <person name="Song S."/>
            <person name="Lu X."/>
            <person name="Gao Z."/>
            <person name="Gu W."/>
            <person name="Deng X."/>
            <person name="Ma D."/>
            <person name="Wang S."/>
            <person name="Liang W."/>
            <person name="Fang L."/>
            <person name="Cai C."/>
            <person name="Zhu X."/>
            <person name="Zhou B."/>
            <person name="Zhang Y."/>
            <person name="Chen Z."/>
            <person name="Xu S."/>
            <person name="Zhu R."/>
            <person name="Wang S."/>
            <person name="Zhang T."/>
            <person name="Zhao G."/>
        </authorList>
    </citation>
    <scope>NUCLEOTIDE SEQUENCE [LARGE SCALE GENOMIC DNA]</scope>
    <source>
        <strain evidence="3">cv. Xinhai21</strain>
        <tissue evidence="2">Leaf</tissue>
    </source>
</reference>
<gene>
    <name evidence="2" type="ORF">GOBAR_AA08236</name>
</gene>
<evidence type="ECO:0000313" key="3">
    <source>
        <dbReference type="Proteomes" id="UP000239757"/>
    </source>
</evidence>
<dbReference type="Proteomes" id="UP000239757">
    <property type="component" value="Unassembled WGS sequence"/>
</dbReference>
<dbReference type="EMBL" id="KZ663484">
    <property type="protein sequence ID" value="PPS12401.1"/>
    <property type="molecule type" value="Genomic_DNA"/>
</dbReference>
<accession>A0A2P5YA40</accession>
<feature type="region of interest" description="Disordered" evidence="1">
    <location>
        <begin position="87"/>
        <end position="109"/>
    </location>
</feature>